<dbReference type="InterPro" id="IPR013103">
    <property type="entry name" value="RVT_2"/>
</dbReference>
<dbReference type="InterPro" id="IPR036770">
    <property type="entry name" value="Ankyrin_rpt-contain_sf"/>
</dbReference>
<reference key="1">
    <citation type="journal article" date="1999" name="Nature">
        <title>Sequence and analysis of chromosome 4 of the plant Arabidopsis thaliana.</title>
        <authorList>
            <consortium name="EU"/>
            <consortium name="CSHL and WU Arabidopsis Sequencing Project"/>
            <person name="Mayer K."/>
            <person name="Schuller C."/>
            <person name="Wambutt R."/>
            <person name="Murphy G."/>
            <person name="Volckaert G."/>
            <person name="Pohl T."/>
            <person name="Dusterhoft A."/>
            <person name="Stiekema W."/>
            <person name="Entian K.D."/>
            <person name="Terryn N."/>
            <person name="Harris B."/>
            <person name="Ansorge W."/>
            <person name="Brandt P."/>
            <person name="Grivell L."/>
            <person name="Rieger M."/>
            <person name="Weichselgartner M."/>
            <person name="de Simone V."/>
            <person name="Obermaier B."/>
            <person name="Mache R."/>
            <person name="Muller M."/>
            <person name="Kreis M."/>
            <person name="Delseny M."/>
            <person name="Puigdomenech P."/>
            <person name="Watson M."/>
            <person name="Schmidtheini T."/>
            <person name="Reichert B."/>
            <person name="Portatelle D."/>
            <person name="Perez-Alonso M."/>
            <person name="Boutry M."/>
            <person name="Bancroft I."/>
            <person name="Vos P."/>
            <person name="Hoheisel J."/>
            <person name="Zimmermann W."/>
            <person name="Wedler H."/>
            <person name="Ridley P."/>
            <person name="Langham S.A."/>
            <person name="McCullagh B."/>
            <person name="Bilham L."/>
            <person name="Robben J."/>
            <person name="Van der Schueren J."/>
            <person name="Grymonprez B."/>
            <person name="Chuang Y.J."/>
            <person name="Vandenbussche F."/>
            <person name="Braeken M."/>
            <person name="Weltjens I."/>
            <person name="Voet M."/>
            <person name="Bastiaens I."/>
            <person name="Aert R."/>
            <person name="Defoor E."/>
            <person name="Weitzenegger T."/>
            <person name="Bothe G."/>
            <person name="Ramsperger U."/>
            <person name="Hilbert H."/>
            <person name="Braun M."/>
            <person name="Holzer E."/>
            <person name="Brandt A."/>
            <person name="Peters S."/>
            <person name="van Staveren M."/>
            <person name="Dirske W."/>
            <person name="Mooijman P."/>
            <person name="Klein Lankhorst R."/>
            <person name="Rose M."/>
            <person name="Hauf J."/>
            <person name="Kotter P."/>
            <person name="Berneiser S."/>
            <person name="Hempel S."/>
            <person name="Feldpausch M."/>
            <person name="Lamberth S."/>
            <person name="Van den Daele H."/>
            <person name="De Keyser A."/>
            <person name="Buysshaert C."/>
            <person name="Gielen J."/>
            <person name="Villarroel R."/>
            <person name="De Clercq R."/>
            <person name="Van Montagu M."/>
            <person name="Rogers J."/>
            <person name="Cronin A."/>
            <person name="Quail M."/>
            <person name="Bray-Allen S."/>
            <person name="Clark L."/>
            <person name="Doggett J."/>
            <person name="Hall S."/>
            <person name="Kay M."/>
            <person name="Lennard N."/>
            <person name="McLay K."/>
            <person name="Mayes R."/>
            <person name="Pettett A."/>
            <person name="Rajandream M.A."/>
            <person name="Lyne M."/>
            <person name="Benes V."/>
            <person name="Rechmann S."/>
            <person name="Borkova D."/>
            <person name="Blocker H."/>
            <person name="Scharfe M."/>
            <person name="Grimm M."/>
            <person name="Lohnert T.H."/>
            <person name="Dose S."/>
            <person name="de Haan M."/>
            <person name="Maarse A."/>
            <person name="Schafer M."/>
            <person name="Muller-Auer S."/>
            <person name="Gabel C."/>
            <person name="Fuchs M."/>
            <person name="Fartmann B."/>
            <person name="Granderath K."/>
            <person name="Dauner D."/>
            <person name="Herzl A."/>
            <person name="Neumann S."/>
            <person name="Argiriou A."/>
            <person name="Vitale D."/>
            <person name="Liguori R."/>
            <person name="Piravandi E."/>
            <person name="Massenet O."/>
            <person name="Quigley F."/>
            <person name="Clabauld G."/>
            <person name="Mundlein A."/>
            <person name="Felber R."/>
            <person name="Schnabl S."/>
            <person name="Hiller R."/>
            <person name="Schmidt W."/>
            <person name="Lecharny A."/>
            <person name="Aubourg S."/>
            <person name="Chefdor F."/>
            <person name="Cooke R."/>
            <person name="Berger C."/>
            <person name="Montfort A."/>
            <person name="Casacuberta E."/>
            <person name="Gibbons T."/>
            <person name="Weber N."/>
            <person name="Vandenbol M."/>
            <person name="Bargues M."/>
            <person name="Terol J."/>
            <person name="Torres A."/>
            <person name="Perez-Perez A."/>
            <person name="Purnelle B."/>
            <person name="Bent E."/>
            <person name="Johnson S."/>
            <person name="Tacon D."/>
            <person name="Jesse T."/>
            <person name="Heijnen L."/>
            <person name="Schwarz S."/>
            <person name="Scholler P."/>
            <person name="Heber S."/>
            <person name="Francs P."/>
            <person name="Bielke C."/>
            <person name="Frishman D."/>
            <person name="Haase D."/>
            <person name="Lemcke K."/>
            <person name="Mewes H.W."/>
            <person name="Stocker S."/>
            <person name="Zaccaria P."/>
            <person name="Bevan M."/>
            <person name="Wilson R.K."/>
            <person name="de la Bastide M."/>
            <person name="Habermann K."/>
            <person name="Parnell L."/>
            <person name="Dedhia N."/>
            <person name="Gnoj L."/>
            <person name="Schutz K."/>
            <person name="Huang E."/>
            <person name="Spiegel L."/>
            <person name="Sehkon M."/>
            <person name="Murray J."/>
            <person name="Sheet P."/>
            <person name="Cordes M."/>
            <person name="Abu-Threideh J."/>
            <person name="Stoneking T."/>
            <person name="Kalicki J."/>
            <person name="Graves T."/>
            <person name="Harmon G."/>
            <person name="Edwards J."/>
            <person name="Latreille P."/>
            <person name="Courtney L."/>
            <person name="Cloud J."/>
            <person name="Abbott A."/>
            <person name="Scott K."/>
            <person name="Johnson D."/>
            <person name="Minx P."/>
            <person name="Bentley D."/>
            <person name="Fulton B."/>
            <person name="Miller N."/>
            <person name="Greco T."/>
            <person name="Kemp K."/>
            <person name="Kramer J."/>
            <person name="Fulton L."/>
            <person name="Mardis E."/>
            <person name="Dante M."/>
            <person name="Pepin K."/>
            <person name="Hillier L."/>
            <person name="Nelson J."/>
            <person name="Spieth J."/>
            <person name="Ryan E."/>
            <person name="Andrews S."/>
            <person name="Geisel C."/>
            <person name="Layman D."/>
            <person name="Du H."/>
            <person name="Ali J."/>
            <person name="Berghoff A."/>
            <person name="Jones K."/>
            <person name="Drone K."/>
            <person name="Cotton M."/>
            <person name="Joshu C."/>
            <person name="Antonoiu B."/>
            <person name="Zidanic M."/>
            <person name="Strong C."/>
            <person name="Sun H."/>
            <person name="Lamar B."/>
            <person name="Yordan C."/>
            <person name="Ma P."/>
            <person name="Zhong J."/>
            <person name="Preston R."/>
            <person name="Vil D."/>
            <person name="Shekher M."/>
            <person name="Matero A."/>
            <person name="Shah R."/>
            <person name="Swaby I.K."/>
            <person name="O'Shaughnessy A."/>
            <person name="Rodriguez M."/>
            <person name="Hoffmann J."/>
            <person name="Till S."/>
            <person name="Granat S."/>
            <person name="Shohdy N."/>
            <person name="Hasegawa A."/>
            <person name="Hameed A."/>
            <person name="Lodhi M."/>
            <person name="Johnson A."/>
            <person name="Chen E."/>
            <person name="Marra M."/>
            <person name="Martienssen R."/>
            <person name="McCombie W.R."/>
        </authorList>
    </citation>
    <scope>NUCLEOTIDE SEQUENCE [LARGE SCALE GENOMIC DNA]</scope>
    <source>
        <strain>cv. Columbia</strain>
    </source>
</reference>
<dbReference type="EMBL" id="AL049525">
    <property type="protein sequence ID" value="CAB40067.1"/>
    <property type="molecule type" value="Genomic_DNA"/>
</dbReference>
<dbReference type="InterPro" id="IPR054722">
    <property type="entry name" value="PolX-like_BBD"/>
</dbReference>
<dbReference type="SUPFAM" id="SSF48403">
    <property type="entry name" value="Ankyrin repeat"/>
    <property type="match status" value="1"/>
</dbReference>
<dbReference type="GO" id="GO:0004190">
    <property type="term" value="F:aspartic-type endopeptidase activity"/>
    <property type="evidence" value="ECO:0007669"/>
    <property type="project" value="UniProtKB-KW"/>
</dbReference>
<organism evidence="4">
    <name type="scientific">Arabidopsis thaliana</name>
    <name type="common">Mouse-ear cress</name>
    <dbReference type="NCBI Taxonomy" id="3702"/>
    <lineage>
        <taxon>Eukaryota</taxon>
        <taxon>Viridiplantae</taxon>
        <taxon>Streptophyta</taxon>
        <taxon>Embryophyta</taxon>
        <taxon>Tracheophyta</taxon>
        <taxon>Spermatophyta</taxon>
        <taxon>Magnoliopsida</taxon>
        <taxon>eudicotyledons</taxon>
        <taxon>Gunneridae</taxon>
        <taxon>Pentapetalae</taxon>
        <taxon>rosids</taxon>
        <taxon>malvids</taxon>
        <taxon>Brassicales</taxon>
        <taxon>Brassicaceae</taxon>
        <taxon>Camelineae</taxon>
        <taxon>Arabidopsis</taxon>
    </lineage>
</organism>
<dbReference type="ExpressionAtlas" id="Q9SN55">
    <property type="expression patterns" value="baseline and differential"/>
</dbReference>
<feature type="region of interest" description="Disordered" evidence="2">
    <location>
        <begin position="402"/>
        <end position="435"/>
    </location>
</feature>
<accession>Q9SN55</accession>
<evidence type="ECO:0000313" key="5">
    <source>
        <dbReference type="EMBL" id="CAB81200.1"/>
    </source>
</evidence>
<dbReference type="Pfam" id="PF22936">
    <property type="entry name" value="Pol_BBD"/>
    <property type="match status" value="1"/>
</dbReference>
<feature type="compositionally biased region" description="Low complexity" evidence="2">
    <location>
        <begin position="408"/>
        <end position="421"/>
    </location>
</feature>
<reference evidence="4" key="3">
    <citation type="submission" date="1999-09" db="EMBL/GenBank/DDBJ databases">
        <authorList>
            <person name="EU Arabidopsis sequencing project"/>
        </authorList>
    </citation>
    <scope>NUCLEOTIDE SEQUENCE</scope>
</reference>
<dbReference type="PIR" id="T04294">
    <property type="entry name" value="T04294"/>
</dbReference>
<reference evidence="5" key="5">
    <citation type="submission" date="2000-03" db="EMBL/GenBank/DDBJ databases">
        <authorList>
            <person name="Pohl T."/>
            <person name="Weizenegger T."/>
            <person name="Mewes H.W."/>
            <person name="Lemcke K."/>
            <person name="Mayer K.F.X."/>
        </authorList>
    </citation>
    <scope>NUCLEOTIDE SEQUENCE OF 599-687; 688-813 AND 814-871</scope>
</reference>
<dbReference type="InterPro" id="IPR012337">
    <property type="entry name" value="RNaseH-like_sf"/>
</dbReference>
<dbReference type="Pfam" id="PF25597">
    <property type="entry name" value="SH3_retrovirus"/>
    <property type="match status" value="1"/>
</dbReference>
<dbReference type="InterPro" id="IPR036397">
    <property type="entry name" value="RNaseH_sf"/>
</dbReference>
<dbReference type="InterPro" id="IPR002110">
    <property type="entry name" value="Ankyrin_rpt"/>
</dbReference>
<proteinExistence type="predicted"/>
<dbReference type="Gene3D" id="3.30.420.10">
    <property type="entry name" value="Ribonuclease H-like superfamily/Ribonuclease H"/>
    <property type="match status" value="1"/>
</dbReference>
<dbReference type="InterPro" id="IPR057670">
    <property type="entry name" value="SH3_retrovirus"/>
</dbReference>
<dbReference type="PROSITE" id="PS50994">
    <property type="entry name" value="INTEGRASE"/>
    <property type="match status" value="1"/>
</dbReference>
<dbReference type="Pfam" id="PF07727">
    <property type="entry name" value="RVT_2"/>
    <property type="match status" value="1"/>
</dbReference>
<dbReference type="GO" id="GO:0003676">
    <property type="term" value="F:nucleic acid binding"/>
    <property type="evidence" value="ECO:0007669"/>
    <property type="project" value="InterPro"/>
</dbReference>
<gene>
    <name evidence="4" type="primary">F25I24.200</name>
    <name evidence="5" type="ordered locus">At4g10990</name>
</gene>
<dbReference type="CDD" id="cd09272">
    <property type="entry name" value="RNase_HI_RT_Ty1"/>
    <property type="match status" value="1"/>
</dbReference>
<dbReference type="SUPFAM" id="SSF53098">
    <property type="entry name" value="Ribonuclease H-like"/>
    <property type="match status" value="1"/>
</dbReference>
<evidence type="ECO:0000256" key="2">
    <source>
        <dbReference type="SAM" id="MobiDB-lite"/>
    </source>
</evidence>
<dbReference type="SUPFAM" id="SSF56672">
    <property type="entry name" value="DNA/RNA polymerases"/>
    <property type="match status" value="1"/>
</dbReference>
<protein>
    <submittedName>
        <fullName evidence="4">Putative retrotransposon polyprotein</fullName>
    </submittedName>
</protein>
<dbReference type="AlphaFoldDB" id="Q9SN55"/>
<reference evidence="4" key="2">
    <citation type="submission" date="1999-03" db="EMBL/GenBank/DDBJ databases">
        <authorList>
            <person name="Bevan M."/>
            <person name="Hilbert H."/>
            <person name="Braun M."/>
            <person name="Holzer E."/>
            <person name="Brandt A."/>
            <person name="Duesterhoeft A."/>
            <person name="Bancroft I."/>
            <person name="Mewes H.W."/>
            <person name="Mayer K.F.X."/>
            <person name="Lemcke K."/>
            <person name="Schueller C."/>
        </authorList>
    </citation>
    <scope>NUCLEOTIDE SEQUENCE</scope>
</reference>
<keyword evidence="1" id="KW-0378">Hydrolase</keyword>
<reference evidence="5" key="4">
    <citation type="submission" date="2000-03" db="EMBL/GenBank/DDBJ databases">
        <authorList>
            <person name="Hilbert H."/>
            <person name="Braun M."/>
            <person name="Holzer E."/>
            <person name="Brandt A."/>
            <person name="Duesterhoeft A."/>
            <person name="Mewes H.W."/>
            <person name="Lemcke K."/>
            <person name="Mayer K.F.X."/>
        </authorList>
    </citation>
    <scope>NUCLEOTIDE SEQUENCE</scope>
</reference>
<evidence type="ECO:0000256" key="1">
    <source>
        <dbReference type="ARBA" id="ARBA00022750"/>
    </source>
</evidence>
<dbReference type="GO" id="GO:0015074">
    <property type="term" value="P:DNA integration"/>
    <property type="evidence" value="ECO:0007669"/>
    <property type="project" value="InterPro"/>
</dbReference>
<dbReference type="EMBL" id="AL161518">
    <property type="protein sequence ID" value="CAB81200.1"/>
    <property type="molecule type" value="Genomic_DNA"/>
</dbReference>
<dbReference type="SMART" id="SM00248">
    <property type="entry name" value="ANK"/>
    <property type="match status" value="2"/>
</dbReference>
<dbReference type="InterPro" id="IPR001584">
    <property type="entry name" value="Integrase_cat-core"/>
</dbReference>
<name>Q9SN55_ARATH</name>
<dbReference type="InterPro" id="IPR043502">
    <property type="entry name" value="DNA/RNA_pol_sf"/>
</dbReference>
<keyword evidence="1" id="KW-0645">Protease</keyword>
<dbReference type="PANTHER" id="PTHR11439">
    <property type="entry name" value="GAG-POL-RELATED RETROTRANSPOSON"/>
    <property type="match status" value="1"/>
</dbReference>
<evidence type="ECO:0000259" key="3">
    <source>
        <dbReference type="PROSITE" id="PS50994"/>
    </source>
</evidence>
<feature type="domain" description="Integrase catalytic" evidence="3">
    <location>
        <begin position="216"/>
        <end position="389"/>
    </location>
</feature>
<keyword evidence="1" id="KW-0064">Aspartyl protease</keyword>
<dbReference type="Gene3D" id="1.25.40.20">
    <property type="entry name" value="Ankyrin repeat-containing domain"/>
    <property type="match status" value="1"/>
</dbReference>
<evidence type="ECO:0000313" key="4">
    <source>
        <dbReference type="EMBL" id="CAB40067.1"/>
    </source>
</evidence>
<dbReference type="PANTHER" id="PTHR11439:SF470">
    <property type="entry name" value="CYSTEINE-RICH RLK (RECEPTOR-LIKE PROTEIN KINASE) 8"/>
    <property type="match status" value="1"/>
</dbReference>
<sequence>MPHVTSGGNNLNLQDLSQDQIQHLISQFNAQVRVQEPAATSIYTSSPTATITEHGLMAQTSTSGTIPFPSTSLKYENNNLTFQNHTLSSLQNVLSSDAWIIDSGASSHVCSDLTMFRELIHVSGVTVTLPNGTRVAITHTGTICITSTLILHNVLLVPDFKFNLISVCCLVKTLSYSAHFFADCCYIQELTRGLMIGRGKTYNNLYILETQRTSFSPSLPAASSFTGTVQDDCLLWHQRLGIRHYLHYRNLYFLTLVDDCTRTTWVYMMKNKSEVSNIFPVFVKLIFTQYNAKIKAIRSDNVKELAFTKFVKEQGMIHQFSCAYTPQQNSVVERYPSGYKGYKVLDLESHSISITRNVVFHETKFPFKTSKFLKESVDMFPNSILPLPAPLHFVESMPLDDDLRADDNNASTSNSASSASSIPPLPSTVNTQNTDALDIDTNSVPIARPKRNAKAPAYLSEYHCNSVPFLSSLSPTTSTSIETPSSSIPPKKITTPYPMSTAISYDKLTPLFHSYICAYNVETEPKAFTQAMKSEKWTRAANEELHALEQNKTWIVESLTEGKNVVGCKWVFTIKYNPDGSIERYKARLVAQGFTQQEGIDYMETFSPVAKFGSVKLLLGLAAATGWSLTQMDVSNAFLHGELDEEIYMSLPQGYTPPTGISLPSKPVCRLLKSLYGLKQASRQWYKRLSSVFLGANFIQSPADNTMFVKVSCTSIIVVLVYVDDLMIASNDSSAVENLKELLRSEFKIKDLGPARFFLGLEIARSSEGISVCQRKYAQNLLEDVGLSGCKPSSIPMDPNLHLTKEMGTLLPNATSYRELVGRLLYLCITRPDITFAVHTLSQFLSAPTDIHMQAAHKVLRYLKGNPGQGLMYSASSELCLNGFSDADWGTCKDSRRSVTGFCIYLGTSLITWKSKKQSVVSRSSTESEYRSLAQATCEIIWLQQLLKDLHVTMTCPAKLFCDNKSALHLATNPVFHERTKHIEIDCHTVRDQIKAGKLKTLHVPTGNQLADILTKPLHPVQSPIFSLLFRFTGTSPVLIVEAAEAWMPSVAMSIVVDISRVSDSVAQNANLSRSWLNVLGFSPLHLALQNNHIRTVRGLVAINSSLVSIKGRGMITPLHHVARIGDAELLSEFLFACPSSINDLTKVFDSINISWLLNDVFPRSQEVERKFRLEIVSLSLFYEVMLPLHAPEEREEEATNHK</sequence>